<keyword evidence="1" id="KW-0812">Transmembrane</keyword>
<dbReference type="InParanoid" id="A0A1S3I1W5"/>
<evidence type="ECO:0000313" key="3">
    <source>
        <dbReference type="RefSeq" id="XP_013391821.1"/>
    </source>
</evidence>
<dbReference type="PANTHER" id="PTHR46880">
    <property type="entry name" value="RAS-ASSOCIATING DOMAIN-CONTAINING PROTEIN"/>
    <property type="match status" value="1"/>
</dbReference>
<dbReference type="Proteomes" id="UP000085678">
    <property type="component" value="Unplaced"/>
</dbReference>
<dbReference type="SUPFAM" id="SSF53098">
    <property type="entry name" value="Ribonuclease H-like"/>
    <property type="match status" value="1"/>
</dbReference>
<dbReference type="KEGG" id="lak:106159916"/>
<keyword evidence="2" id="KW-1185">Reference proteome</keyword>
<keyword evidence="1" id="KW-1133">Transmembrane helix</keyword>
<reference evidence="3" key="1">
    <citation type="submission" date="2025-08" db="UniProtKB">
        <authorList>
            <consortium name="RefSeq"/>
        </authorList>
    </citation>
    <scope>IDENTIFICATION</scope>
    <source>
        <tissue evidence="3">Gonads</tissue>
    </source>
</reference>
<dbReference type="PANTHER" id="PTHR46880:SF9">
    <property type="entry name" value="ZINC FINGER PROTEIN 862"/>
    <property type="match status" value="1"/>
</dbReference>
<keyword evidence="1" id="KW-0472">Membrane</keyword>
<dbReference type="RefSeq" id="XP_013391821.1">
    <property type="nucleotide sequence ID" value="XM_013536367.1"/>
</dbReference>
<evidence type="ECO:0000256" key="1">
    <source>
        <dbReference type="SAM" id="Phobius"/>
    </source>
</evidence>
<sequence>MVGMGCDGASNMLGSKSGLASRLQSDNPELVTVHCLCHRLELAMKDVTKVHCKKLYDRVMTVMIGLHYFYKKSHKNKKGLQRAWDTLKIQGTLPPKVTGTRWICHVSRGVDNILHNFPAYELHLSNASHENAKAEGLVKILLQKEIVLFMLVLQDLLDPLMRLSLKLQSDEVTLADAMVWYEVTVENLLKFKSRDYCELLTDGKFKGVTLKGREPQLRYKESLIDGLIESIETRFGFNDSEMNVVKATAICNLRRWPPNGNIKEIEEFGTEEVQTVLRHFPNALVGAGMDVDEKVVLQEWQVLKRVLYKRYIALRFFFLFVCFGCAIMTQSNLNGLFQGIFKIKIP</sequence>
<dbReference type="AlphaFoldDB" id="A0A1S3I1W5"/>
<proteinExistence type="predicted"/>
<dbReference type="InterPro" id="IPR012337">
    <property type="entry name" value="RNaseH-like_sf"/>
</dbReference>
<dbReference type="OrthoDB" id="10051404at2759"/>
<feature type="transmembrane region" description="Helical" evidence="1">
    <location>
        <begin position="312"/>
        <end position="329"/>
    </location>
</feature>
<dbReference type="GeneID" id="106159916"/>
<organism evidence="2 3">
    <name type="scientific">Lingula anatina</name>
    <name type="common">Brachiopod</name>
    <name type="synonym">Lingula unguis</name>
    <dbReference type="NCBI Taxonomy" id="7574"/>
    <lineage>
        <taxon>Eukaryota</taxon>
        <taxon>Metazoa</taxon>
        <taxon>Spiralia</taxon>
        <taxon>Lophotrochozoa</taxon>
        <taxon>Brachiopoda</taxon>
        <taxon>Linguliformea</taxon>
        <taxon>Lingulata</taxon>
        <taxon>Lingulida</taxon>
        <taxon>Linguloidea</taxon>
        <taxon>Lingulidae</taxon>
        <taxon>Lingula</taxon>
    </lineage>
</organism>
<name>A0A1S3I1W5_LINAN</name>
<protein>
    <submittedName>
        <fullName evidence="3">Zinc finger protein 862-like</fullName>
    </submittedName>
</protein>
<evidence type="ECO:0000313" key="2">
    <source>
        <dbReference type="Proteomes" id="UP000085678"/>
    </source>
</evidence>
<gene>
    <name evidence="3" type="primary">LOC106159916</name>
</gene>
<accession>A0A1S3I1W5</accession>